<dbReference type="InterPro" id="IPR011199">
    <property type="entry name" value="Bacillithiol_biosynth_BshC"/>
</dbReference>
<feature type="domain" description="Bacillithiol biosynthesis BshC C-terminal coiled-coil" evidence="4">
    <location>
        <begin position="381"/>
        <end position="538"/>
    </location>
</feature>
<evidence type="ECO:0000256" key="1">
    <source>
        <dbReference type="ARBA" id="ARBA00022598"/>
    </source>
</evidence>
<dbReference type="Proteomes" id="UP001281447">
    <property type="component" value="Unassembled WGS sequence"/>
</dbReference>
<protein>
    <recommendedName>
        <fullName evidence="2">Putative cysteine ligase BshC</fullName>
        <ecNumber evidence="2">6.-.-.-</ecNumber>
    </recommendedName>
</protein>
<accession>A0ABU5CB85</accession>
<organism evidence="5 6">
    <name type="scientific">Tigheibacillus halophilus</name>
    <dbReference type="NCBI Taxonomy" id="361280"/>
    <lineage>
        <taxon>Bacteria</taxon>
        <taxon>Bacillati</taxon>
        <taxon>Bacillota</taxon>
        <taxon>Bacilli</taxon>
        <taxon>Bacillales</taxon>
        <taxon>Bacillaceae</taxon>
        <taxon>Tigheibacillus</taxon>
    </lineage>
</organism>
<evidence type="ECO:0000256" key="2">
    <source>
        <dbReference type="HAMAP-Rule" id="MF_01867"/>
    </source>
</evidence>
<dbReference type="PIRSF" id="PIRSF012535">
    <property type="entry name" value="UCP012535"/>
    <property type="match status" value="1"/>
</dbReference>
<comment type="similarity">
    <text evidence="2">Belongs to the BshC family.</text>
</comment>
<evidence type="ECO:0000313" key="5">
    <source>
        <dbReference type="EMBL" id="MDY0396295.1"/>
    </source>
</evidence>
<dbReference type="RefSeq" id="WP_390352980.1">
    <property type="nucleotide sequence ID" value="NZ_JBHUIZ010000003.1"/>
</dbReference>
<proteinExistence type="inferred from homology"/>
<reference evidence="5 6" key="1">
    <citation type="submission" date="2023-10" db="EMBL/GenBank/DDBJ databases">
        <title>Virgibacillus halophilus 5B73C genome.</title>
        <authorList>
            <person name="Miliotis G."/>
            <person name="Sengupta P."/>
            <person name="Hameed A."/>
            <person name="Chuvochina M."/>
            <person name="Mcdonagh F."/>
            <person name="Simpson A.C."/>
            <person name="Singh N.K."/>
            <person name="Rekha P.D."/>
            <person name="Raman K."/>
            <person name="Hugenholtz P."/>
            <person name="Venkateswaran K."/>
        </authorList>
    </citation>
    <scope>NUCLEOTIDE SEQUENCE [LARGE SCALE GENOMIC DNA]</scope>
    <source>
        <strain evidence="5 6">5B73C</strain>
    </source>
</reference>
<dbReference type="EMBL" id="JAWDIP010000004">
    <property type="protein sequence ID" value="MDY0396295.1"/>
    <property type="molecule type" value="Genomic_DNA"/>
</dbReference>
<evidence type="ECO:0000313" key="6">
    <source>
        <dbReference type="Proteomes" id="UP001281447"/>
    </source>
</evidence>
<evidence type="ECO:0000259" key="3">
    <source>
        <dbReference type="Pfam" id="PF10079"/>
    </source>
</evidence>
<evidence type="ECO:0000259" key="4">
    <source>
        <dbReference type="Pfam" id="PF24850"/>
    </source>
</evidence>
<gene>
    <name evidence="2 5" type="primary">bshC</name>
    <name evidence="5" type="ORF">RWE15_20490</name>
</gene>
<dbReference type="Pfam" id="PF10079">
    <property type="entry name" value="Rossmann-like_BshC"/>
    <property type="match status" value="1"/>
</dbReference>
<dbReference type="Pfam" id="PF24850">
    <property type="entry name" value="CC_BshC"/>
    <property type="match status" value="1"/>
</dbReference>
<sequence>MQIDPIYSGKANKLVSDYRNDKQSIMQFFHYHLTEADFTNRVSDIKKRRFQREAIAEVLEKMNRDWGAPESAIANIKRLKRTDSVIVVGGQQAGVLTGPMYSIHKVISILQLARQQEKKLNIPVIPVFWIAGEDHDFEEINHVYMPSGQKLTKHKMPQRVIEKKSVSDIEINQADAERWLQDVFAELDETVHTKPIYTIVCDCLKQSKTYVDFFARFIFTMMENEGLVLLDSNHPEIRQLESGYFKQLITQQPSIASGVFEQMQCLKNEGYQVALDVGPEDGHLFFHEDKERILLKRDESGNWIGKQNQLVLSEKELLGIAENTPENLSNNVVTRPVMQELLLPTLAFVAGPGEIGYWSALKPAFETLDIKMPPVVQRLSFTFLDNNTEKLLKRYGIPLKEAVEEGVDHLKLRWLQAKTAVPVKEMAEEIKKGIAKIHQPLQEIAKDLRADLGAVADKNLFYIERNIDFVEHKIQQAVEEMNSSQVADFDRLDQVLHPLSGLQERTWNPLPLLNIYGTTLFAELSRYDCSFENSHYAVRI</sequence>
<dbReference type="EC" id="6.-.-.-" evidence="2"/>
<dbReference type="InterPro" id="IPR055399">
    <property type="entry name" value="CC_BshC"/>
</dbReference>
<dbReference type="InterPro" id="IPR055398">
    <property type="entry name" value="Rossmann-like_BshC"/>
</dbReference>
<feature type="domain" description="Bacillithiol biosynthesis BshC N-terminal Rossmann-like" evidence="3">
    <location>
        <begin position="1"/>
        <end position="378"/>
    </location>
</feature>
<keyword evidence="6" id="KW-1185">Reference proteome</keyword>
<keyword evidence="1 2" id="KW-0436">Ligase</keyword>
<comment type="function">
    <text evidence="2">Involved in bacillithiol (BSH) biosynthesis. May catalyze the last step of the pathway, the addition of cysteine to glucosamine malate (GlcN-Mal) to generate BSH.</text>
</comment>
<dbReference type="HAMAP" id="MF_01867">
    <property type="entry name" value="BshC"/>
    <property type="match status" value="1"/>
</dbReference>
<comment type="caution">
    <text evidence="5">The sequence shown here is derived from an EMBL/GenBank/DDBJ whole genome shotgun (WGS) entry which is preliminary data.</text>
</comment>
<name>A0ABU5CB85_9BACI</name>
<dbReference type="NCBIfam" id="TIGR03998">
    <property type="entry name" value="thiol_BshC"/>
    <property type="match status" value="1"/>
</dbReference>